<accession>A0A2S6MW97</accession>
<dbReference type="NCBIfam" id="TIGR02230">
    <property type="entry name" value="ATPase_gene1"/>
    <property type="match status" value="1"/>
</dbReference>
<keyword evidence="1" id="KW-1133">Transmembrane helix</keyword>
<gene>
    <name evidence="2" type="ORF">CCS01_29765</name>
</gene>
<proteinExistence type="predicted"/>
<dbReference type="EMBL" id="NHRY01000269">
    <property type="protein sequence ID" value="PPQ26618.1"/>
    <property type="molecule type" value="Genomic_DNA"/>
</dbReference>
<dbReference type="AlphaFoldDB" id="A0A2S6MW97"/>
<reference evidence="2 3" key="1">
    <citation type="journal article" date="2018" name="Arch. Microbiol.">
        <title>New insights into the metabolic potential of the phototrophic purple bacterium Rhodopila globiformis DSM 161(T) from its draft genome sequence and evidence for a vanadium-dependent nitrogenase.</title>
        <authorList>
            <person name="Imhoff J.F."/>
            <person name="Rahn T."/>
            <person name="Kunzel S."/>
            <person name="Neulinger S.C."/>
        </authorList>
    </citation>
    <scope>NUCLEOTIDE SEQUENCE [LARGE SCALE GENOMIC DNA]</scope>
    <source>
        <strain evidence="2 3">DSM 161</strain>
    </source>
</reference>
<evidence type="ECO:0000313" key="3">
    <source>
        <dbReference type="Proteomes" id="UP000239724"/>
    </source>
</evidence>
<keyword evidence="1" id="KW-0472">Membrane</keyword>
<comment type="caution">
    <text evidence="2">The sequence shown here is derived from an EMBL/GenBank/DDBJ whole genome shotgun (WGS) entry which is preliminary data.</text>
</comment>
<keyword evidence="3" id="KW-1185">Reference proteome</keyword>
<keyword evidence="1" id="KW-0812">Transmembrane</keyword>
<feature type="transmembrane region" description="Helical" evidence="1">
    <location>
        <begin position="26"/>
        <end position="47"/>
    </location>
</feature>
<dbReference type="InterPro" id="IPR011744">
    <property type="entry name" value="ATPase_gene1"/>
</dbReference>
<organism evidence="2 3">
    <name type="scientific">Rhodopila globiformis</name>
    <name type="common">Rhodopseudomonas globiformis</name>
    <dbReference type="NCBI Taxonomy" id="1071"/>
    <lineage>
        <taxon>Bacteria</taxon>
        <taxon>Pseudomonadati</taxon>
        <taxon>Pseudomonadota</taxon>
        <taxon>Alphaproteobacteria</taxon>
        <taxon>Acetobacterales</taxon>
        <taxon>Acetobacteraceae</taxon>
        <taxon>Rhodopila</taxon>
    </lineage>
</organism>
<dbReference type="Pfam" id="PF09527">
    <property type="entry name" value="ATPase_gene1"/>
    <property type="match status" value="1"/>
</dbReference>
<feature type="transmembrane region" description="Helical" evidence="1">
    <location>
        <begin position="59"/>
        <end position="78"/>
    </location>
</feature>
<evidence type="ECO:0000256" key="1">
    <source>
        <dbReference type="SAM" id="Phobius"/>
    </source>
</evidence>
<dbReference type="InterPro" id="IPR032820">
    <property type="entry name" value="ATPase_put"/>
</dbReference>
<name>A0A2S6MW97_RHOGL</name>
<protein>
    <submittedName>
        <fullName evidence="2">ATPase F0F1</fullName>
    </submittedName>
</protein>
<sequence length="84" mass="9732">MLDSIRRQQRRYRAWMRQGEPTLGRYLAQVGVLGWMIVVPALLGVFVGRWIDRSLGTGIFWTGPLMLLGLAAGCWTAWQWMHDR</sequence>
<evidence type="ECO:0000313" key="2">
    <source>
        <dbReference type="EMBL" id="PPQ26618.1"/>
    </source>
</evidence>
<dbReference type="Proteomes" id="UP000239724">
    <property type="component" value="Unassembled WGS sequence"/>
</dbReference>
<dbReference type="OrthoDB" id="466056at2"/>